<organism evidence="1 3">
    <name type="scientific">Candidatus Iainarchaeum sp</name>
    <dbReference type="NCBI Taxonomy" id="3101447"/>
    <lineage>
        <taxon>Archaea</taxon>
        <taxon>Candidatus Iainarchaeota</taxon>
        <taxon>Candidatus Iainarchaeia</taxon>
        <taxon>Candidatus Iainarchaeales</taxon>
        <taxon>Candidatus Iainarchaeaceae</taxon>
        <taxon>Candidatus Iainarchaeum</taxon>
    </lineage>
</organism>
<evidence type="ECO:0000313" key="2">
    <source>
        <dbReference type="EMBL" id="MBS3059037.1"/>
    </source>
</evidence>
<reference evidence="2" key="3">
    <citation type="submission" date="2021-05" db="EMBL/GenBank/DDBJ databases">
        <title>Protein family content uncovers lineage relationships and bacterial pathway maintenance mechanisms in DPANN archaea.</title>
        <authorList>
            <person name="Castelle C.J."/>
            <person name="Meheust R."/>
            <person name="Jaffe A.L."/>
            <person name="Seitz K."/>
            <person name="Gong X."/>
            <person name="Baker B.J."/>
            <person name="Banfield J.F."/>
        </authorList>
    </citation>
    <scope>NUCLEOTIDE SEQUENCE</scope>
    <source>
        <strain evidence="2">RIFCSPHIGHO2_01_FULL_GW2011_AR10_43_9</strain>
    </source>
</reference>
<dbReference type="AlphaFoldDB" id="A0A7J4IVU3"/>
<dbReference type="Pfam" id="PF09987">
    <property type="entry name" value="DUF2226"/>
    <property type="match status" value="1"/>
</dbReference>
<accession>A0A7J4IVU3</accession>
<gene>
    <name evidence="1" type="ORF">HA237_06015</name>
    <name evidence="2" type="ORF">J4224_01280</name>
</gene>
<dbReference type="EMBL" id="JAGVWF010000018">
    <property type="protein sequence ID" value="MBS3059037.1"/>
    <property type="molecule type" value="Genomic_DNA"/>
</dbReference>
<evidence type="ECO:0000313" key="1">
    <source>
        <dbReference type="EMBL" id="HIH08894.1"/>
    </source>
</evidence>
<protein>
    <submittedName>
        <fullName evidence="1">Uncharacterized protein</fullName>
    </submittedName>
</protein>
<reference evidence="3" key="1">
    <citation type="journal article" date="2020" name="bioRxiv">
        <title>A rank-normalized archaeal taxonomy based on genome phylogeny resolves widespread incomplete and uneven classifications.</title>
        <authorList>
            <person name="Rinke C."/>
            <person name="Chuvochina M."/>
            <person name="Mussig A.J."/>
            <person name="Chaumeil P.-A."/>
            <person name="Waite D.W."/>
            <person name="Whitman W.B."/>
            <person name="Parks D.H."/>
            <person name="Hugenholtz P."/>
        </authorList>
    </citation>
    <scope>NUCLEOTIDE SEQUENCE [LARGE SCALE GENOMIC DNA]</scope>
</reference>
<dbReference type="Proteomes" id="UP000683213">
    <property type="component" value="Unassembled WGS sequence"/>
</dbReference>
<reference evidence="2" key="2">
    <citation type="submission" date="2021-03" db="EMBL/GenBank/DDBJ databases">
        <authorList>
            <person name="Jaffe A."/>
        </authorList>
    </citation>
    <scope>NUCLEOTIDE SEQUENCE</scope>
    <source>
        <strain evidence="2">RIFCSPHIGHO2_01_FULL_GW2011_AR10_43_9</strain>
    </source>
</reference>
<proteinExistence type="predicted"/>
<name>A0A7J4IVU3_9ARCH</name>
<evidence type="ECO:0000313" key="3">
    <source>
        <dbReference type="Proteomes" id="UP000577419"/>
    </source>
</evidence>
<sequence>MNLPVGDIIKQGIKLKEFDSRIIESFYDKEFSGYLVASIEGYAGIEEGALLFKKGLLIGAFYEYLNYGITVHGNQAVQQVFNSLAAEYGVIDVISLTNQQADLITAFNDKIKLTVNVGKKDVRKLSRSFYSNEFAEKVLSKVLEKHESRKNVFKKLGLTDLGG</sequence>
<dbReference type="InterPro" id="IPR019249">
    <property type="entry name" value="DUF2226"/>
</dbReference>
<comment type="caution">
    <text evidence="1">The sequence shown here is derived from an EMBL/GenBank/DDBJ whole genome shotgun (WGS) entry which is preliminary data.</text>
</comment>
<dbReference type="EMBL" id="DUFG01000029">
    <property type="protein sequence ID" value="HIH08894.1"/>
    <property type="molecule type" value="Genomic_DNA"/>
</dbReference>
<dbReference type="Proteomes" id="UP000577419">
    <property type="component" value="Unassembled WGS sequence"/>
</dbReference>